<organism evidence="2 3">
    <name type="scientific">Mortierella hygrophila</name>
    <dbReference type="NCBI Taxonomy" id="979708"/>
    <lineage>
        <taxon>Eukaryota</taxon>
        <taxon>Fungi</taxon>
        <taxon>Fungi incertae sedis</taxon>
        <taxon>Mucoromycota</taxon>
        <taxon>Mortierellomycotina</taxon>
        <taxon>Mortierellomycetes</taxon>
        <taxon>Mortierellales</taxon>
        <taxon>Mortierellaceae</taxon>
        <taxon>Mortierella</taxon>
    </lineage>
</organism>
<dbReference type="EMBL" id="JAAAXW010000039">
    <property type="protein sequence ID" value="KAF9547641.1"/>
    <property type="molecule type" value="Genomic_DNA"/>
</dbReference>
<name>A0A9P6FCI4_9FUNG</name>
<feature type="compositionally biased region" description="Polar residues" evidence="1">
    <location>
        <begin position="36"/>
        <end position="62"/>
    </location>
</feature>
<sequence>MAPTKNNKNGQPKPNVLTRRAKGRRVSLDPRDYQPLTPSSSYSSEVDTASHQPSASSYETPRSPSPSLPVEDQDGIPAQ</sequence>
<dbReference type="Proteomes" id="UP000723463">
    <property type="component" value="Unassembled WGS sequence"/>
</dbReference>
<evidence type="ECO:0000256" key="1">
    <source>
        <dbReference type="SAM" id="MobiDB-lite"/>
    </source>
</evidence>
<accession>A0A9P6FCI4</accession>
<evidence type="ECO:0000313" key="2">
    <source>
        <dbReference type="EMBL" id="KAF9547641.1"/>
    </source>
</evidence>
<evidence type="ECO:0000313" key="3">
    <source>
        <dbReference type="Proteomes" id="UP000723463"/>
    </source>
</evidence>
<feature type="region of interest" description="Disordered" evidence="1">
    <location>
        <begin position="1"/>
        <end position="79"/>
    </location>
</feature>
<gene>
    <name evidence="2" type="ORF">EC957_007998</name>
</gene>
<dbReference type="AlphaFoldDB" id="A0A9P6FCI4"/>
<feature type="compositionally biased region" description="Polar residues" evidence="1">
    <location>
        <begin position="1"/>
        <end position="12"/>
    </location>
</feature>
<proteinExistence type="predicted"/>
<keyword evidence="3" id="KW-1185">Reference proteome</keyword>
<protein>
    <submittedName>
        <fullName evidence="2">Uncharacterized protein</fullName>
    </submittedName>
</protein>
<reference evidence="2" key="1">
    <citation type="journal article" date="2020" name="Fungal Divers.">
        <title>Resolving the Mortierellaceae phylogeny through synthesis of multi-gene phylogenetics and phylogenomics.</title>
        <authorList>
            <person name="Vandepol N."/>
            <person name="Liber J."/>
            <person name="Desiro A."/>
            <person name="Na H."/>
            <person name="Kennedy M."/>
            <person name="Barry K."/>
            <person name="Grigoriev I.V."/>
            <person name="Miller A.N."/>
            <person name="O'Donnell K."/>
            <person name="Stajich J.E."/>
            <person name="Bonito G."/>
        </authorList>
    </citation>
    <scope>NUCLEOTIDE SEQUENCE</scope>
    <source>
        <strain evidence="2">NRRL 2591</strain>
    </source>
</reference>
<comment type="caution">
    <text evidence="2">The sequence shown here is derived from an EMBL/GenBank/DDBJ whole genome shotgun (WGS) entry which is preliminary data.</text>
</comment>